<feature type="region of interest" description="Disordered" evidence="1">
    <location>
        <begin position="381"/>
        <end position="518"/>
    </location>
</feature>
<feature type="compositionally biased region" description="Polar residues" evidence="1">
    <location>
        <begin position="69"/>
        <end position="80"/>
    </location>
</feature>
<dbReference type="Proteomes" id="UP000245783">
    <property type="component" value="Unassembled WGS sequence"/>
</dbReference>
<evidence type="ECO:0000313" key="3">
    <source>
        <dbReference type="Proteomes" id="UP000245783"/>
    </source>
</evidence>
<protein>
    <submittedName>
        <fullName evidence="2">Uncharacterized protein</fullName>
    </submittedName>
</protein>
<feature type="region of interest" description="Disordered" evidence="1">
    <location>
        <begin position="543"/>
        <end position="627"/>
    </location>
</feature>
<evidence type="ECO:0000256" key="1">
    <source>
        <dbReference type="SAM" id="MobiDB-lite"/>
    </source>
</evidence>
<feature type="compositionally biased region" description="Basic and acidic residues" evidence="1">
    <location>
        <begin position="600"/>
        <end position="621"/>
    </location>
</feature>
<evidence type="ECO:0000313" key="2">
    <source>
        <dbReference type="EMBL" id="PWN42518.1"/>
    </source>
</evidence>
<feature type="compositionally biased region" description="Polar residues" evidence="1">
    <location>
        <begin position="98"/>
        <end position="108"/>
    </location>
</feature>
<dbReference type="InParanoid" id="A0A316W068"/>
<feature type="compositionally biased region" description="Low complexity" evidence="1">
    <location>
        <begin position="45"/>
        <end position="68"/>
    </location>
</feature>
<feature type="compositionally biased region" description="Polar residues" evidence="1">
    <location>
        <begin position="29"/>
        <end position="44"/>
    </location>
</feature>
<feature type="region of interest" description="Disordered" evidence="1">
    <location>
        <begin position="320"/>
        <end position="367"/>
    </location>
</feature>
<accession>A0A316W068</accession>
<feature type="compositionally biased region" description="Low complexity" evidence="1">
    <location>
        <begin position="233"/>
        <end position="247"/>
    </location>
</feature>
<dbReference type="EMBL" id="KZ819379">
    <property type="protein sequence ID" value="PWN42518.1"/>
    <property type="molecule type" value="Genomic_DNA"/>
</dbReference>
<name>A0A316W068_9BASI</name>
<gene>
    <name evidence="2" type="ORF">IE81DRAFT_125608</name>
</gene>
<dbReference type="OrthoDB" id="3366178at2759"/>
<sequence>MVAATAIAASRLPSSSDAPVPPTRKASFTALSQLSSKSGSNEIRGSSGDSSSSSSSSSKGLNAQSSSSKLSVNGQPSSPNAGGILTNAHEKPALTRRALSSNSGTGATIASAFKTAFQPPPQAGKQAKKTGLPLGKSFERTTPLGSDGSRHVGAEVLPYDPRGEEASAGDGVLPPTRLDIPQGGWHVPRKQSASEDAPSSSSSERPPPLTSSSDFSNWVARDDSEQVSEDVAEPASPASAHHSSASETSDGARSWKSGSTAATTTDEALRRGSVASTSTNASSGSSNHSCAIRFAPLPSSGRLKRANSITIGVAARSHLLSSQGSARSNAADWQSAQLHAPGGPAGNGNNARQAWYNGGAKPDDVVDIGEELRKGALKAWRKVRGNGAPPSPAAAAESSKSSTAGGQTLQAPSKGDATPRRSASPTSDEQTTDHHQTDHVDGGQPSTFHQADEDLGEGAQTPRARRLSTGAFLGSSSLRGMQEDRRKEVLGLEGEGGGEDEGADSHEAEQAQDEEEGSIVAFQKGLGRTNAGKVASRLFGFGAETEAPSRDELTGQQQQDATLADSGSESVDSSDSGRIDEEDEETREAQALADQAFTAHSEKALKAGGIEKQRRKVDQRSPHPSSG</sequence>
<keyword evidence="3" id="KW-1185">Reference proteome</keyword>
<organism evidence="2 3">
    <name type="scientific">Ceraceosorus guamensis</name>
    <dbReference type="NCBI Taxonomy" id="1522189"/>
    <lineage>
        <taxon>Eukaryota</taxon>
        <taxon>Fungi</taxon>
        <taxon>Dikarya</taxon>
        <taxon>Basidiomycota</taxon>
        <taxon>Ustilaginomycotina</taxon>
        <taxon>Exobasidiomycetes</taxon>
        <taxon>Ceraceosorales</taxon>
        <taxon>Ceraceosoraceae</taxon>
        <taxon>Ceraceosorus</taxon>
    </lineage>
</organism>
<feature type="compositionally biased region" description="Low complexity" evidence="1">
    <location>
        <begin position="565"/>
        <end position="576"/>
    </location>
</feature>
<feature type="compositionally biased region" description="Low complexity" evidence="1">
    <location>
        <begin position="272"/>
        <end position="289"/>
    </location>
</feature>
<feature type="compositionally biased region" description="Basic and acidic residues" evidence="1">
    <location>
        <begin position="431"/>
        <end position="441"/>
    </location>
</feature>
<feature type="region of interest" description="Disordered" evidence="1">
    <location>
        <begin position="1"/>
        <end position="297"/>
    </location>
</feature>
<dbReference type="GeneID" id="37032089"/>
<feature type="compositionally biased region" description="Polar residues" evidence="1">
    <location>
        <begin position="248"/>
        <end position="266"/>
    </location>
</feature>
<feature type="compositionally biased region" description="Basic and acidic residues" evidence="1">
    <location>
        <begin position="481"/>
        <end position="490"/>
    </location>
</feature>
<dbReference type="AlphaFoldDB" id="A0A316W068"/>
<feature type="compositionally biased region" description="Polar residues" evidence="1">
    <location>
        <begin position="320"/>
        <end position="337"/>
    </location>
</feature>
<proteinExistence type="predicted"/>
<feature type="compositionally biased region" description="Low complexity" evidence="1">
    <location>
        <begin position="194"/>
        <end position="204"/>
    </location>
</feature>
<dbReference type="RefSeq" id="XP_025369678.1">
    <property type="nucleotide sequence ID" value="XM_025510219.1"/>
</dbReference>
<reference evidence="2 3" key="1">
    <citation type="journal article" date="2018" name="Mol. Biol. Evol.">
        <title>Broad Genomic Sampling Reveals a Smut Pathogenic Ancestry of the Fungal Clade Ustilaginomycotina.</title>
        <authorList>
            <person name="Kijpornyongpan T."/>
            <person name="Mondo S.J."/>
            <person name="Barry K."/>
            <person name="Sandor L."/>
            <person name="Lee J."/>
            <person name="Lipzen A."/>
            <person name="Pangilinan J."/>
            <person name="LaButti K."/>
            <person name="Hainaut M."/>
            <person name="Henrissat B."/>
            <person name="Grigoriev I.V."/>
            <person name="Spatafora J.W."/>
            <person name="Aime M.C."/>
        </authorList>
    </citation>
    <scope>NUCLEOTIDE SEQUENCE [LARGE SCALE GENOMIC DNA]</scope>
    <source>
        <strain evidence="2 3">MCA 4658</strain>
    </source>
</reference>
<feature type="compositionally biased region" description="Low complexity" evidence="1">
    <location>
        <begin position="393"/>
        <end position="402"/>
    </location>
</feature>